<organism evidence="4 5">
    <name type="scientific">Micromonospora citrea</name>
    <dbReference type="NCBI Taxonomy" id="47855"/>
    <lineage>
        <taxon>Bacteria</taxon>
        <taxon>Bacillati</taxon>
        <taxon>Actinomycetota</taxon>
        <taxon>Actinomycetes</taxon>
        <taxon>Micromonosporales</taxon>
        <taxon>Micromonosporaceae</taxon>
        <taxon>Micromonospora</taxon>
    </lineage>
</organism>
<feature type="region of interest" description="Disordered" evidence="3">
    <location>
        <begin position="394"/>
        <end position="433"/>
    </location>
</feature>
<feature type="compositionally biased region" description="Basic and acidic residues" evidence="3">
    <location>
        <begin position="414"/>
        <end position="423"/>
    </location>
</feature>
<dbReference type="NCBIfam" id="NF033747">
    <property type="entry name" value="class_E_sortase"/>
    <property type="match status" value="1"/>
</dbReference>
<feature type="region of interest" description="Disordered" evidence="3">
    <location>
        <begin position="497"/>
        <end position="519"/>
    </location>
</feature>
<evidence type="ECO:0000313" key="5">
    <source>
        <dbReference type="Proteomes" id="UP000199001"/>
    </source>
</evidence>
<accession>A0A1C6V0J8</accession>
<dbReference type="InterPro" id="IPR005754">
    <property type="entry name" value="Sortase"/>
</dbReference>
<feature type="active site" description="Acyl-thioester intermediate" evidence="2">
    <location>
        <position position="638"/>
    </location>
</feature>
<name>A0A1C6V0J8_9ACTN</name>
<feature type="region of interest" description="Disordered" evidence="3">
    <location>
        <begin position="1"/>
        <end position="382"/>
    </location>
</feature>
<dbReference type="RefSeq" id="WP_245724700.1">
    <property type="nucleotide sequence ID" value="NZ_FMHZ01000002.1"/>
</dbReference>
<feature type="compositionally biased region" description="Basic and acidic residues" evidence="3">
    <location>
        <begin position="156"/>
        <end position="182"/>
    </location>
</feature>
<dbReference type="GO" id="GO:0016787">
    <property type="term" value="F:hydrolase activity"/>
    <property type="evidence" value="ECO:0007669"/>
    <property type="project" value="UniProtKB-KW"/>
</dbReference>
<dbReference type="AlphaFoldDB" id="A0A1C6V0J8"/>
<feature type="compositionally biased region" description="Basic and acidic residues" evidence="3">
    <location>
        <begin position="191"/>
        <end position="246"/>
    </location>
</feature>
<dbReference type="Gene3D" id="2.40.260.10">
    <property type="entry name" value="Sortase"/>
    <property type="match status" value="1"/>
</dbReference>
<feature type="compositionally biased region" description="Low complexity" evidence="3">
    <location>
        <begin position="504"/>
        <end position="515"/>
    </location>
</feature>
<dbReference type="NCBIfam" id="TIGR01076">
    <property type="entry name" value="sortase_fam"/>
    <property type="match status" value="1"/>
</dbReference>
<keyword evidence="5" id="KW-1185">Reference proteome</keyword>
<feature type="compositionally biased region" description="Basic and acidic residues" evidence="3">
    <location>
        <begin position="1"/>
        <end position="20"/>
    </location>
</feature>
<dbReference type="EMBL" id="FMHZ01000002">
    <property type="protein sequence ID" value="SCL59819.1"/>
    <property type="molecule type" value="Genomic_DNA"/>
</dbReference>
<reference evidence="5" key="1">
    <citation type="submission" date="2016-06" db="EMBL/GenBank/DDBJ databases">
        <authorList>
            <person name="Varghese N."/>
            <person name="Submissions Spin"/>
        </authorList>
    </citation>
    <scope>NUCLEOTIDE SEQUENCE [LARGE SCALE GENOMIC DNA]</scope>
    <source>
        <strain evidence="5">DSM 43903</strain>
    </source>
</reference>
<feature type="compositionally biased region" description="Low complexity" evidence="3">
    <location>
        <begin position="265"/>
        <end position="275"/>
    </location>
</feature>
<feature type="compositionally biased region" description="Basic and acidic residues" evidence="3">
    <location>
        <begin position="75"/>
        <end position="92"/>
    </location>
</feature>
<dbReference type="CDD" id="cd05830">
    <property type="entry name" value="Sortase_E"/>
    <property type="match status" value="1"/>
</dbReference>
<dbReference type="Proteomes" id="UP000199001">
    <property type="component" value="Unassembled WGS sequence"/>
</dbReference>
<evidence type="ECO:0000256" key="1">
    <source>
        <dbReference type="ARBA" id="ARBA00022801"/>
    </source>
</evidence>
<sequence length="670" mass="70101">MNRVPDDWSDERDGRHRDQGDGPTAFLPRVDRPAPTRPAPAGAWPEPVLPRPHGPGPSTDDGRPPAGWPHAAPDPTRHADAARFADPAREPGRPANPGRFAPGPEQARPATNPPRPADPGRPGTGRPGPTGFGPPTGHVDSRPATGPTDLGPPAGRSDHRPFAGRTDHADDRPTTGRMDFGHADLGPPGGHADHRPTTGRTDFGRTDFGRTDSGRADFGRADFEPPSGHADDRPTTGRTDFGRADFDPLSGHAQHRPGTGPADFGPPAGREAGGPPSWPGGGPVRPATPPQPASPADAVRQPDPAGGAGQGGGHPHRPSVDRPAAQAGPPTTDGPTAFIPPAGARPAGPSAPVSPAASDRSADPGATAVIPAVSGRTPGGGQAALVESTALMGAVPRPPKTDEPGTSNAPAEQPRPRRGERVVQLRPEQTGEGYKSVYSELTRPTLGSRLRTGIRVTGEVLITFGMVVLLFAGYEVWGKSAIVDAHQNDLSQQLAQAWGPEGDPTVAPSASASTKPKPPVQGKPIAGLYIPKLDKNWVVVEGVTQKDIRYAPGHYPSSALPGQVGNFSVAGHRNRATFWRLDELADGDAIVVESKTEWYVYTVTQSRIVRPTQVEVVAPVPGKPGQKATKRMLTLTTCNPKFDNYQRLIIHAELARTQPKSAGRPTELGG</sequence>
<evidence type="ECO:0000313" key="4">
    <source>
        <dbReference type="EMBL" id="SCL59819.1"/>
    </source>
</evidence>
<dbReference type="Pfam" id="PF04203">
    <property type="entry name" value="Sortase"/>
    <property type="match status" value="1"/>
</dbReference>
<proteinExistence type="predicted"/>
<feature type="compositionally biased region" description="Low complexity" evidence="3">
    <location>
        <begin position="340"/>
        <end position="366"/>
    </location>
</feature>
<dbReference type="SUPFAM" id="SSF63817">
    <property type="entry name" value="Sortase"/>
    <property type="match status" value="1"/>
</dbReference>
<dbReference type="InterPro" id="IPR023365">
    <property type="entry name" value="Sortase_dom-sf"/>
</dbReference>
<dbReference type="InterPro" id="IPR053465">
    <property type="entry name" value="Sortase_Class_E"/>
</dbReference>
<evidence type="ECO:0000256" key="3">
    <source>
        <dbReference type="SAM" id="MobiDB-lite"/>
    </source>
</evidence>
<gene>
    <name evidence="4" type="ORF">GA0070606_3169</name>
</gene>
<protein>
    <submittedName>
        <fullName evidence="4">LPXTG-site transpeptidase (Sortase) family protein</fullName>
    </submittedName>
</protein>
<evidence type="ECO:0000256" key="2">
    <source>
        <dbReference type="PIRSR" id="PIRSR605754-1"/>
    </source>
</evidence>
<dbReference type="InterPro" id="IPR042003">
    <property type="entry name" value="Sortase_E"/>
</dbReference>
<keyword evidence="1" id="KW-0378">Hydrolase</keyword>
<feature type="compositionally biased region" description="Gly residues" evidence="3">
    <location>
        <begin position="122"/>
        <end position="131"/>
    </location>
</feature>
<dbReference type="STRING" id="47855.GA0070606_3169"/>
<feature type="active site" description="Proton donor/acceptor" evidence="2">
    <location>
        <position position="572"/>
    </location>
</feature>